<sequence length="496" mass="53854">MDTCTYKCETLADCPVFPLSLGAIDVKGGKTKAVELHDAVLNGLTEDITILSAADIFSWLHDKGGFPKDNSECMRNGDYRPARFDAQSDTVTTVVRVSDTQRLALLIDERDEILENLEIAETRDISSFWLTTPDPSVSNFDLLAQDSSQPLRNPSTRRPRRKRSLNPAFAASSLVPPSPFVALSRHTLRSLHSSPFSLSYYKLNRVQGVSGGQFGANIISEDAEHELGDDGNEQLLSQTINVRVVGSRFQEVNRNSATLSRLPLGSHVRCGPRPPRSRSCATTSREAGARPLAGAMCYPHRREISAAQTTGYEDIAEGVRINGMAKEDVRWDVLQNERGSFNALVLWCLLGVVAVLLAAGLTAAAGLSLTTAPDVAHYLPFLKPLLTDTISAGLATVLAPAVAATIFICLAVAIVNFSSHIRGSVSVSGGQLFVFKAMFYRSSMFTTFEMGNVPDSHPLTEARAVRGEDRGRSFTGLDCRMYWNPDLSASTKARAG</sequence>
<feature type="compositionally biased region" description="Basic residues" evidence="1">
    <location>
        <begin position="155"/>
        <end position="164"/>
    </location>
</feature>
<dbReference type="EMBL" id="JARJCM010000085">
    <property type="protein sequence ID" value="KAJ7031058.1"/>
    <property type="molecule type" value="Genomic_DNA"/>
</dbReference>
<evidence type="ECO:0000256" key="1">
    <source>
        <dbReference type="SAM" id="MobiDB-lite"/>
    </source>
</evidence>
<feature type="transmembrane region" description="Helical" evidence="2">
    <location>
        <begin position="344"/>
        <end position="370"/>
    </location>
</feature>
<organism evidence="3 4">
    <name type="scientific">Mycena alexandri</name>
    <dbReference type="NCBI Taxonomy" id="1745969"/>
    <lineage>
        <taxon>Eukaryota</taxon>
        <taxon>Fungi</taxon>
        <taxon>Dikarya</taxon>
        <taxon>Basidiomycota</taxon>
        <taxon>Agaricomycotina</taxon>
        <taxon>Agaricomycetes</taxon>
        <taxon>Agaricomycetidae</taxon>
        <taxon>Agaricales</taxon>
        <taxon>Marasmiineae</taxon>
        <taxon>Mycenaceae</taxon>
        <taxon>Mycena</taxon>
    </lineage>
</organism>
<keyword evidence="4" id="KW-1185">Reference proteome</keyword>
<evidence type="ECO:0000313" key="4">
    <source>
        <dbReference type="Proteomes" id="UP001218188"/>
    </source>
</evidence>
<keyword evidence="2" id="KW-0472">Membrane</keyword>
<accession>A0AAD6WXI4</accession>
<dbReference type="InterPro" id="IPR036465">
    <property type="entry name" value="vWFA_dom_sf"/>
</dbReference>
<evidence type="ECO:0000256" key="2">
    <source>
        <dbReference type="SAM" id="Phobius"/>
    </source>
</evidence>
<reference evidence="3" key="1">
    <citation type="submission" date="2023-03" db="EMBL/GenBank/DDBJ databases">
        <title>Massive genome expansion in bonnet fungi (Mycena s.s.) driven by repeated elements and novel gene families across ecological guilds.</title>
        <authorList>
            <consortium name="Lawrence Berkeley National Laboratory"/>
            <person name="Harder C.B."/>
            <person name="Miyauchi S."/>
            <person name="Viragh M."/>
            <person name="Kuo A."/>
            <person name="Thoen E."/>
            <person name="Andreopoulos B."/>
            <person name="Lu D."/>
            <person name="Skrede I."/>
            <person name="Drula E."/>
            <person name="Henrissat B."/>
            <person name="Morin E."/>
            <person name="Kohler A."/>
            <person name="Barry K."/>
            <person name="LaButti K."/>
            <person name="Morin E."/>
            <person name="Salamov A."/>
            <person name="Lipzen A."/>
            <person name="Mereny Z."/>
            <person name="Hegedus B."/>
            <person name="Baldrian P."/>
            <person name="Stursova M."/>
            <person name="Weitz H."/>
            <person name="Taylor A."/>
            <person name="Grigoriev I.V."/>
            <person name="Nagy L.G."/>
            <person name="Martin F."/>
            <person name="Kauserud H."/>
        </authorList>
    </citation>
    <scope>NUCLEOTIDE SEQUENCE</scope>
    <source>
        <strain evidence="3">CBHHK200</strain>
    </source>
</reference>
<comment type="caution">
    <text evidence="3">The sequence shown here is derived from an EMBL/GenBank/DDBJ whole genome shotgun (WGS) entry which is preliminary data.</text>
</comment>
<feature type="transmembrane region" description="Helical" evidence="2">
    <location>
        <begin position="390"/>
        <end position="415"/>
    </location>
</feature>
<dbReference type="Proteomes" id="UP001218188">
    <property type="component" value="Unassembled WGS sequence"/>
</dbReference>
<proteinExistence type="predicted"/>
<evidence type="ECO:0000313" key="3">
    <source>
        <dbReference type="EMBL" id="KAJ7031058.1"/>
    </source>
</evidence>
<dbReference type="Gene3D" id="3.40.50.410">
    <property type="entry name" value="von Willebrand factor, type A domain"/>
    <property type="match status" value="1"/>
</dbReference>
<dbReference type="AlphaFoldDB" id="A0AAD6WXI4"/>
<name>A0AAD6WXI4_9AGAR</name>
<keyword evidence="2" id="KW-0812">Transmembrane</keyword>
<protein>
    <submittedName>
        <fullName evidence="3">Uncharacterized protein</fullName>
    </submittedName>
</protein>
<feature type="region of interest" description="Disordered" evidence="1">
    <location>
        <begin position="147"/>
        <end position="168"/>
    </location>
</feature>
<gene>
    <name evidence="3" type="ORF">C8F04DRAFT_1365062</name>
</gene>
<keyword evidence="2" id="KW-1133">Transmembrane helix</keyword>